<protein>
    <submittedName>
        <fullName evidence="4">Ankyrin repeats (3 copies)</fullName>
    </submittedName>
</protein>
<dbReference type="InterPro" id="IPR036770">
    <property type="entry name" value="Ankyrin_rpt-contain_sf"/>
</dbReference>
<dbReference type="PROSITE" id="PS50088">
    <property type="entry name" value="ANK_REPEAT"/>
    <property type="match status" value="2"/>
</dbReference>
<evidence type="ECO:0000313" key="4">
    <source>
        <dbReference type="EMBL" id="SMA50810.1"/>
    </source>
</evidence>
<evidence type="ECO:0000313" key="5">
    <source>
        <dbReference type="Proteomes" id="UP000196573"/>
    </source>
</evidence>
<dbReference type="Proteomes" id="UP000196573">
    <property type="component" value="Unassembled WGS sequence"/>
</dbReference>
<dbReference type="InterPro" id="IPR002110">
    <property type="entry name" value="Ankyrin_rpt"/>
</dbReference>
<dbReference type="SMART" id="SM00248">
    <property type="entry name" value="ANK"/>
    <property type="match status" value="2"/>
</dbReference>
<proteinExistence type="predicted"/>
<dbReference type="SUPFAM" id="SSF48403">
    <property type="entry name" value="Ankyrin repeat"/>
    <property type="match status" value="1"/>
</dbReference>
<evidence type="ECO:0000256" key="3">
    <source>
        <dbReference type="PROSITE-ProRule" id="PRU00023"/>
    </source>
</evidence>
<dbReference type="OrthoDB" id="9812708at2"/>
<dbReference type="Gene3D" id="1.25.40.20">
    <property type="entry name" value="Ankyrin repeat-containing domain"/>
    <property type="match status" value="2"/>
</dbReference>
<dbReference type="EMBL" id="FWPT01000017">
    <property type="protein sequence ID" value="SMA50810.1"/>
    <property type="molecule type" value="Genomic_DNA"/>
</dbReference>
<name>A0A1X7ARV2_9GAMM</name>
<sequence>MNNIEHILKKIESTPDFFGHTINSVNYRNGYGDTPLHILGNWGDCDSIKALIEAGANINAIGEAGFTPLHCASEQNHPEAISLLIAYGAKSLSDENGLTPLKLAELLENNEAVKSLKQAFNK</sequence>
<dbReference type="Pfam" id="PF12796">
    <property type="entry name" value="Ank_2"/>
    <property type="match status" value="1"/>
</dbReference>
<feature type="repeat" description="ANK" evidence="3">
    <location>
        <begin position="31"/>
        <end position="63"/>
    </location>
</feature>
<dbReference type="PROSITE" id="PS50297">
    <property type="entry name" value="ANK_REP_REGION"/>
    <property type="match status" value="2"/>
</dbReference>
<dbReference type="AlphaFoldDB" id="A0A1X7ARV2"/>
<gene>
    <name evidence="4" type="ORF">EHSB41UT_04627</name>
</gene>
<keyword evidence="5" id="KW-1185">Reference proteome</keyword>
<reference evidence="4 5" key="1">
    <citation type="submission" date="2017-03" db="EMBL/GenBank/DDBJ databases">
        <authorList>
            <person name="Afonso C.L."/>
            <person name="Miller P.J."/>
            <person name="Scott M.A."/>
            <person name="Spackman E."/>
            <person name="Goraichik I."/>
            <person name="Dimitrov K.M."/>
            <person name="Suarez D.L."/>
            <person name="Swayne D.E."/>
        </authorList>
    </citation>
    <scope>NUCLEOTIDE SEQUENCE [LARGE SCALE GENOMIC DNA]</scope>
    <source>
        <strain evidence="4">SB41UT1</strain>
    </source>
</reference>
<organism evidence="4 5">
    <name type="scientific">Parendozoicomonas haliclonae</name>
    <dbReference type="NCBI Taxonomy" id="1960125"/>
    <lineage>
        <taxon>Bacteria</taxon>
        <taxon>Pseudomonadati</taxon>
        <taxon>Pseudomonadota</taxon>
        <taxon>Gammaproteobacteria</taxon>
        <taxon>Oceanospirillales</taxon>
        <taxon>Endozoicomonadaceae</taxon>
        <taxon>Parendozoicomonas</taxon>
    </lineage>
</organism>
<evidence type="ECO:0000256" key="1">
    <source>
        <dbReference type="ARBA" id="ARBA00022737"/>
    </source>
</evidence>
<dbReference type="PANTHER" id="PTHR24171:SF9">
    <property type="entry name" value="ANKYRIN REPEAT DOMAIN-CONTAINING PROTEIN 39"/>
    <property type="match status" value="1"/>
</dbReference>
<dbReference type="RefSeq" id="WP_087113251.1">
    <property type="nucleotide sequence ID" value="NZ_CBCSCN010000015.1"/>
</dbReference>
<keyword evidence="1" id="KW-0677">Repeat</keyword>
<keyword evidence="2 3" id="KW-0040">ANK repeat</keyword>
<feature type="repeat" description="ANK" evidence="3">
    <location>
        <begin position="64"/>
        <end position="96"/>
    </location>
</feature>
<evidence type="ECO:0000256" key="2">
    <source>
        <dbReference type="ARBA" id="ARBA00023043"/>
    </source>
</evidence>
<accession>A0A1X7ARV2</accession>
<dbReference type="PANTHER" id="PTHR24171">
    <property type="entry name" value="ANKYRIN REPEAT DOMAIN-CONTAINING PROTEIN 39-RELATED"/>
    <property type="match status" value="1"/>
</dbReference>